<evidence type="ECO:0000256" key="8">
    <source>
        <dbReference type="SAM" id="Phobius"/>
    </source>
</evidence>
<keyword evidence="6 8" id="KW-1133">Transmembrane helix</keyword>
<dbReference type="EMBL" id="CP012502">
    <property type="protein sequence ID" value="AOM82286.1"/>
    <property type="molecule type" value="Genomic_DNA"/>
</dbReference>
<evidence type="ECO:0000313" key="10">
    <source>
        <dbReference type="EMBL" id="AOM82286.1"/>
    </source>
</evidence>
<feature type="transmembrane region" description="Helical" evidence="8">
    <location>
        <begin position="286"/>
        <end position="304"/>
    </location>
</feature>
<feature type="transmembrane region" description="Helical" evidence="8">
    <location>
        <begin position="217"/>
        <end position="240"/>
    </location>
</feature>
<evidence type="ECO:0000256" key="4">
    <source>
        <dbReference type="ARBA" id="ARBA00022475"/>
    </source>
</evidence>
<keyword evidence="3" id="KW-0813">Transport</keyword>
<organism evidence="10 11">
    <name type="scientific">Salisediminibacterium beveridgei</name>
    <dbReference type="NCBI Taxonomy" id="632773"/>
    <lineage>
        <taxon>Bacteria</taxon>
        <taxon>Bacillati</taxon>
        <taxon>Bacillota</taxon>
        <taxon>Bacilli</taxon>
        <taxon>Bacillales</taxon>
        <taxon>Bacillaceae</taxon>
        <taxon>Salisediminibacterium</taxon>
    </lineage>
</organism>
<dbReference type="InterPro" id="IPR013525">
    <property type="entry name" value="ABC2_TM"/>
</dbReference>
<reference evidence="10 11" key="1">
    <citation type="submission" date="2015-08" db="EMBL/GenBank/DDBJ databases">
        <title>The complete genome sequence of Bacillus beveridgei MLTeJB.</title>
        <authorList>
            <person name="Hanson T.E."/>
            <person name="Mesa C."/>
            <person name="Basesman S.M."/>
            <person name="Oremland R.S."/>
        </authorList>
    </citation>
    <scope>NUCLEOTIDE SEQUENCE [LARGE SCALE GENOMIC DNA]</scope>
    <source>
        <strain evidence="10 11">MLTeJB</strain>
    </source>
</reference>
<evidence type="ECO:0000256" key="2">
    <source>
        <dbReference type="ARBA" id="ARBA00007783"/>
    </source>
</evidence>
<sequence length="367" mass="41724">MKAVFQLQIRRLIRSPLMFLSFLGLTLVFVFFLGGAGQQNTIQVNVFTDDTVMDAEAETWLDLLNEHEQFVFTLDEEEQIKDRLRSGHLHFALELLDDDYRFWVSVEEERYQRASGHVNQVFFEEIRLREAEEQAGFSIRENIEEYRDDPVLTVSTQSLATGEADDFIYDNQLQNLFGMTLYFAMFTMLFSLTRVVEEKKSGTWDRIIVSPLAKIQVYMGHLAFTFLVGYIQIMTAFFVFRYLFNYDLGDSFALITLIAGVYVFTIVSLGLLILGLVPSPERLQAVIPIAATAMAMLGGAFWPLEIVSNPLILALSQVIPIKYAMDAMIQISVYGNGLYAIQEQLGLLFLMGVLAAGIGINLMERRS</sequence>
<evidence type="ECO:0000259" key="9">
    <source>
        <dbReference type="PROSITE" id="PS51012"/>
    </source>
</evidence>
<dbReference type="OrthoDB" id="266913at2"/>
<dbReference type="PANTHER" id="PTHR30294">
    <property type="entry name" value="MEMBRANE COMPONENT OF ABC TRANSPORTER YHHJ-RELATED"/>
    <property type="match status" value="1"/>
</dbReference>
<dbReference type="STRING" id="632773.BBEV_0916"/>
<evidence type="ECO:0000256" key="7">
    <source>
        <dbReference type="ARBA" id="ARBA00023136"/>
    </source>
</evidence>
<name>A0A1D7QTD5_9BACI</name>
<evidence type="ECO:0000256" key="3">
    <source>
        <dbReference type="ARBA" id="ARBA00022448"/>
    </source>
</evidence>
<dbReference type="GO" id="GO:0140359">
    <property type="term" value="F:ABC-type transporter activity"/>
    <property type="evidence" value="ECO:0007669"/>
    <property type="project" value="InterPro"/>
</dbReference>
<proteinExistence type="inferred from homology"/>
<feature type="transmembrane region" description="Helical" evidence="8">
    <location>
        <begin position="345"/>
        <end position="363"/>
    </location>
</feature>
<feature type="transmembrane region" description="Helical" evidence="8">
    <location>
        <begin position="252"/>
        <end position="274"/>
    </location>
</feature>
<gene>
    <name evidence="10" type="primary">yfiN</name>
    <name evidence="10" type="ORF">BBEV_0916</name>
</gene>
<protein>
    <submittedName>
        <fullName evidence="10">Putative transport permease yfiN</fullName>
    </submittedName>
</protein>
<evidence type="ECO:0000313" key="11">
    <source>
        <dbReference type="Proteomes" id="UP000094463"/>
    </source>
</evidence>
<feature type="domain" description="ABC transmembrane type-2" evidence="9">
    <location>
        <begin position="141"/>
        <end position="366"/>
    </location>
</feature>
<dbReference type="RefSeq" id="WP_069364393.1">
    <property type="nucleotide sequence ID" value="NZ_CP012502.1"/>
</dbReference>
<comment type="similarity">
    <text evidence="2">Belongs to the ABC-2 integral membrane protein family.</text>
</comment>
<dbReference type="InterPro" id="IPR051449">
    <property type="entry name" value="ABC-2_transporter_component"/>
</dbReference>
<accession>A0A1D7QTD5</accession>
<dbReference type="Pfam" id="PF12698">
    <property type="entry name" value="ABC2_membrane_3"/>
    <property type="match status" value="1"/>
</dbReference>
<evidence type="ECO:0000256" key="6">
    <source>
        <dbReference type="ARBA" id="ARBA00022989"/>
    </source>
</evidence>
<dbReference type="PATRIC" id="fig|632773.3.peg.973"/>
<dbReference type="GO" id="GO:0005886">
    <property type="term" value="C:plasma membrane"/>
    <property type="evidence" value="ECO:0007669"/>
    <property type="project" value="UniProtKB-SubCell"/>
</dbReference>
<feature type="transmembrane region" description="Helical" evidence="8">
    <location>
        <begin position="12"/>
        <end position="33"/>
    </location>
</feature>
<keyword evidence="11" id="KW-1185">Reference proteome</keyword>
<dbReference type="KEGG" id="bbev:BBEV_0916"/>
<evidence type="ECO:0000256" key="5">
    <source>
        <dbReference type="ARBA" id="ARBA00022692"/>
    </source>
</evidence>
<comment type="subcellular location">
    <subcellularLocation>
        <location evidence="1">Cell membrane</location>
        <topology evidence="1">Multi-pass membrane protein</topology>
    </subcellularLocation>
</comment>
<dbReference type="InterPro" id="IPR047817">
    <property type="entry name" value="ABC2_TM_bact-type"/>
</dbReference>
<keyword evidence="4" id="KW-1003">Cell membrane</keyword>
<dbReference type="AlphaFoldDB" id="A0A1D7QTD5"/>
<feature type="transmembrane region" description="Helical" evidence="8">
    <location>
        <begin position="176"/>
        <end position="196"/>
    </location>
</feature>
<dbReference type="PANTHER" id="PTHR30294:SF29">
    <property type="entry name" value="MULTIDRUG ABC TRANSPORTER PERMEASE YBHS-RELATED"/>
    <property type="match status" value="1"/>
</dbReference>
<dbReference type="Proteomes" id="UP000094463">
    <property type="component" value="Chromosome"/>
</dbReference>
<dbReference type="PROSITE" id="PS51012">
    <property type="entry name" value="ABC_TM2"/>
    <property type="match status" value="1"/>
</dbReference>
<keyword evidence="5 8" id="KW-0812">Transmembrane</keyword>
<keyword evidence="7 8" id="KW-0472">Membrane</keyword>
<evidence type="ECO:0000256" key="1">
    <source>
        <dbReference type="ARBA" id="ARBA00004651"/>
    </source>
</evidence>